<dbReference type="RefSeq" id="WP_379801616.1">
    <property type="nucleotide sequence ID" value="NZ_JBHLUJ010000065.1"/>
</dbReference>
<evidence type="ECO:0000313" key="2">
    <source>
        <dbReference type="EMBL" id="REH17915.1"/>
    </source>
</evidence>
<keyword evidence="1" id="KW-0732">Signal</keyword>
<reference evidence="2 3" key="1">
    <citation type="submission" date="2018-08" db="EMBL/GenBank/DDBJ databases">
        <title>Genomic Encyclopedia of Archaeal and Bacterial Type Strains, Phase II (KMG-II): from individual species to whole genera.</title>
        <authorList>
            <person name="Goeker M."/>
        </authorList>
    </citation>
    <scope>NUCLEOTIDE SEQUENCE [LARGE SCALE GENOMIC DNA]</scope>
    <source>
        <strain evidence="2 3">DSM 45791</strain>
    </source>
</reference>
<name>A0A3E0G588_9PSEU</name>
<evidence type="ECO:0008006" key="4">
    <source>
        <dbReference type="Google" id="ProtNLM"/>
    </source>
</evidence>
<dbReference type="AlphaFoldDB" id="A0A3E0G588"/>
<keyword evidence="3" id="KW-1185">Reference proteome</keyword>
<proteinExistence type="predicted"/>
<gene>
    <name evidence="2" type="ORF">BCF44_14132</name>
</gene>
<dbReference type="Proteomes" id="UP000256269">
    <property type="component" value="Unassembled WGS sequence"/>
</dbReference>
<feature type="chain" id="PRO_5017548752" description="Peptidase inhibitor family I36" evidence="1">
    <location>
        <begin position="30"/>
        <end position="154"/>
    </location>
</feature>
<accession>A0A3E0G588</accession>
<comment type="caution">
    <text evidence="2">The sequence shown here is derived from an EMBL/GenBank/DDBJ whole genome shotgun (WGS) entry which is preliminary data.</text>
</comment>
<sequence>MRFRSILRSLSVAAVAAAFGLVTSSVAMAVSIVPFDAGTSTCTADTSKCHLFHFKLDGHSHTISITTFNDPCSSWNTANSYKVTRKNSANFWLDPNKDKYFFVNFDWHAGNDMKNDMVTYPCGGGAVDYAFPNNQNRCWYLMTLKTTGQNCNWG</sequence>
<organism evidence="2 3">
    <name type="scientific">Kutzneria buriramensis</name>
    <dbReference type="NCBI Taxonomy" id="1045776"/>
    <lineage>
        <taxon>Bacteria</taxon>
        <taxon>Bacillati</taxon>
        <taxon>Actinomycetota</taxon>
        <taxon>Actinomycetes</taxon>
        <taxon>Pseudonocardiales</taxon>
        <taxon>Pseudonocardiaceae</taxon>
        <taxon>Kutzneria</taxon>
    </lineage>
</organism>
<feature type="signal peptide" evidence="1">
    <location>
        <begin position="1"/>
        <end position="29"/>
    </location>
</feature>
<protein>
    <recommendedName>
        <fullName evidence="4">Peptidase inhibitor family I36</fullName>
    </recommendedName>
</protein>
<dbReference type="EMBL" id="QUNO01000041">
    <property type="protein sequence ID" value="REH17915.1"/>
    <property type="molecule type" value="Genomic_DNA"/>
</dbReference>
<evidence type="ECO:0000256" key="1">
    <source>
        <dbReference type="SAM" id="SignalP"/>
    </source>
</evidence>
<evidence type="ECO:0000313" key="3">
    <source>
        <dbReference type="Proteomes" id="UP000256269"/>
    </source>
</evidence>